<accession>A0ABW0QK13</accession>
<dbReference type="RefSeq" id="WP_377316752.1">
    <property type="nucleotide sequence ID" value="NZ_JBHSNF010000001.1"/>
</dbReference>
<dbReference type="PANTHER" id="PTHR35603">
    <property type="match status" value="1"/>
</dbReference>
<feature type="domain" description="Glycine zipper 2TM" evidence="4">
    <location>
        <begin position="53"/>
        <end position="93"/>
    </location>
</feature>
<comment type="subcellular location">
    <subcellularLocation>
        <location evidence="1">Membrane</location>
    </subcellularLocation>
</comment>
<evidence type="ECO:0000256" key="1">
    <source>
        <dbReference type="ARBA" id="ARBA00004370"/>
    </source>
</evidence>
<dbReference type="InterPro" id="IPR008816">
    <property type="entry name" value="Gly_zipper_2TM_dom"/>
</dbReference>
<gene>
    <name evidence="5" type="ORF">ACFPPA_01945</name>
</gene>
<dbReference type="NCBIfam" id="NF008437">
    <property type="entry name" value="PRK11280.1"/>
    <property type="match status" value="1"/>
</dbReference>
<name>A0ABW0QK13_9GAMM</name>
<dbReference type="Proteomes" id="UP001596114">
    <property type="component" value="Unassembled WGS sequence"/>
</dbReference>
<keyword evidence="2" id="KW-0472">Membrane</keyword>
<evidence type="ECO:0000256" key="2">
    <source>
        <dbReference type="ARBA" id="ARBA00023136"/>
    </source>
</evidence>
<sequence>MKKSLILVASLALALPALTATSVQAQSRHHHHHTVCRDVRVKHIGSKDEHRLIGTGIGALAGGLLGHQVGGGKGKTLATVGGAVAGGYVGNRVQKHAQDKKTYYTTERRCHEVYD</sequence>
<dbReference type="InterPro" id="IPR051407">
    <property type="entry name" value="Bact_OM_lipoprot/Surf_antigen"/>
</dbReference>
<keyword evidence="3" id="KW-0732">Signal</keyword>
<dbReference type="Pfam" id="PF05433">
    <property type="entry name" value="Rick_17kDa_Anti"/>
    <property type="match status" value="1"/>
</dbReference>
<evidence type="ECO:0000313" key="6">
    <source>
        <dbReference type="Proteomes" id="UP001596114"/>
    </source>
</evidence>
<proteinExistence type="predicted"/>
<comment type="caution">
    <text evidence="5">The sequence shown here is derived from an EMBL/GenBank/DDBJ whole genome shotgun (WGS) entry which is preliminary data.</text>
</comment>
<evidence type="ECO:0000259" key="4">
    <source>
        <dbReference type="Pfam" id="PF05433"/>
    </source>
</evidence>
<feature type="chain" id="PRO_5045731860" evidence="3">
    <location>
        <begin position="26"/>
        <end position="115"/>
    </location>
</feature>
<dbReference type="PANTHER" id="PTHR35603:SF2">
    <property type="entry name" value="OUTER MEMBRANE LIPOPROTEIN"/>
    <property type="match status" value="1"/>
</dbReference>
<feature type="signal peptide" evidence="3">
    <location>
        <begin position="1"/>
        <end position="25"/>
    </location>
</feature>
<reference evidence="6" key="1">
    <citation type="journal article" date="2019" name="Int. J. Syst. Evol. Microbiol.">
        <title>The Global Catalogue of Microorganisms (GCM) 10K type strain sequencing project: providing services to taxonomists for standard genome sequencing and annotation.</title>
        <authorList>
            <consortium name="The Broad Institute Genomics Platform"/>
            <consortium name="The Broad Institute Genome Sequencing Center for Infectious Disease"/>
            <person name="Wu L."/>
            <person name="Ma J."/>
        </authorList>
    </citation>
    <scope>NUCLEOTIDE SEQUENCE [LARGE SCALE GENOMIC DNA]</scope>
    <source>
        <strain evidence="6">CGMCC 1.16619</strain>
    </source>
</reference>
<keyword evidence="6" id="KW-1185">Reference proteome</keyword>
<evidence type="ECO:0000313" key="5">
    <source>
        <dbReference type="EMBL" id="MFC5524497.1"/>
    </source>
</evidence>
<organism evidence="5 6">
    <name type="scientific">Rhodanobacter ginsengisoli</name>
    <dbReference type="NCBI Taxonomy" id="418646"/>
    <lineage>
        <taxon>Bacteria</taxon>
        <taxon>Pseudomonadati</taxon>
        <taxon>Pseudomonadota</taxon>
        <taxon>Gammaproteobacteria</taxon>
        <taxon>Lysobacterales</taxon>
        <taxon>Rhodanobacteraceae</taxon>
        <taxon>Rhodanobacter</taxon>
    </lineage>
</organism>
<dbReference type="EMBL" id="JBHSNF010000001">
    <property type="protein sequence ID" value="MFC5524497.1"/>
    <property type="molecule type" value="Genomic_DNA"/>
</dbReference>
<evidence type="ECO:0000256" key="3">
    <source>
        <dbReference type="SAM" id="SignalP"/>
    </source>
</evidence>
<protein>
    <submittedName>
        <fullName evidence="5">Glycine zipper 2TM domain-containing protein</fullName>
    </submittedName>
</protein>